<evidence type="ECO:0000256" key="3">
    <source>
        <dbReference type="ARBA" id="ARBA00011245"/>
    </source>
</evidence>
<evidence type="ECO:0000256" key="4">
    <source>
        <dbReference type="ARBA" id="ARBA00022723"/>
    </source>
</evidence>
<evidence type="ECO:0000256" key="8">
    <source>
        <dbReference type="ARBA" id="ARBA00022833"/>
    </source>
</evidence>
<keyword evidence="6" id="KW-0574">Periplasm</keyword>
<evidence type="ECO:0000313" key="11">
    <source>
        <dbReference type="EMBL" id="VAX37999.1"/>
    </source>
</evidence>
<keyword evidence="5" id="KW-0732">Signal</keyword>
<keyword evidence="8" id="KW-0862">Zinc</keyword>
<organism evidence="11">
    <name type="scientific">hydrothermal vent metagenome</name>
    <dbReference type="NCBI Taxonomy" id="652676"/>
    <lineage>
        <taxon>unclassified sequences</taxon>
        <taxon>metagenomes</taxon>
        <taxon>ecological metagenomes</taxon>
    </lineage>
</organism>
<dbReference type="GO" id="GO:0008800">
    <property type="term" value="F:beta-lactamase activity"/>
    <property type="evidence" value="ECO:0007669"/>
    <property type="project" value="UniProtKB-EC"/>
</dbReference>
<sequence length="297" mass="32677">MKKFYWMVLVLGLSFIAVSSVQSKQEEEVVNTIPVAKGIYMLESQGSGNIGVFVGEDGVLIIDDKFAPLAEKIQKSLGILGGGKPKFILNTHWHGDHTGGNEIFGAGGTIIAHDNVRKRLSTKQEIKLFNMVSEPHPKVALPVITFDNSLSVHFNGEEIKVIHFAQGHTDGDSVIFFTQSNVVHLGDHFFNGTYPFIDLNSGGSVQGVIDNIAKILEMIPEDAKIIPGHGPLASVDDLKSFHGMLIETSTLVKKFIAQSKNLKEIKKIGLSEEITSKWAKGFLTTEQWIDILYNSYK</sequence>
<dbReference type="GO" id="GO:0042597">
    <property type="term" value="C:periplasmic space"/>
    <property type="evidence" value="ECO:0007669"/>
    <property type="project" value="UniProtKB-SubCell"/>
</dbReference>
<name>A0A3B1D6Y8_9ZZZZ</name>
<evidence type="ECO:0000256" key="6">
    <source>
        <dbReference type="ARBA" id="ARBA00022764"/>
    </source>
</evidence>
<evidence type="ECO:0000256" key="5">
    <source>
        <dbReference type="ARBA" id="ARBA00022729"/>
    </source>
</evidence>
<dbReference type="CDD" id="cd16282">
    <property type="entry name" value="metallo-hydrolase-like_MBL-fold"/>
    <property type="match status" value="1"/>
</dbReference>
<evidence type="ECO:0000256" key="1">
    <source>
        <dbReference type="ARBA" id="ARBA00001947"/>
    </source>
</evidence>
<comment type="cofactor">
    <cofactor evidence="1">
        <name>Zn(2+)</name>
        <dbReference type="ChEBI" id="CHEBI:29105"/>
    </cofactor>
</comment>
<evidence type="ECO:0000256" key="2">
    <source>
        <dbReference type="ARBA" id="ARBA00004418"/>
    </source>
</evidence>
<dbReference type="InterPro" id="IPR050855">
    <property type="entry name" value="NDM-1-like"/>
</dbReference>
<dbReference type="PANTHER" id="PTHR42951:SF4">
    <property type="entry name" value="ACYL-COENZYME A THIOESTERASE MBLAC2"/>
    <property type="match status" value="1"/>
</dbReference>
<evidence type="ECO:0000256" key="7">
    <source>
        <dbReference type="ARBA" id="ARBA00022801"/>
    </source>
</evidence>
<keyword evidence="9" id="KW-0046">Antibiotic resistance</keyword>
<dbReference type="Gene3D" id="3.60.15.10">
    <property type="entry name" value="Ribonuclease Z/Hydroxyacylglutathione hydrolase-like"/>
    <property type="match status" value="1"/>
</dbReference>
<reference evidence="11" key="1">
    <citation type="submission" date="2018-06" db="EMBL/GenBank/DDBJ databases">
        <authorList>
            <person name="Zhirakovskaya E."/>
        </authorList>
    </citation>
    <scope>NUCLEOTIDE SEQUENCE</scope>
</reference>
<dbReference type="GO" id="GO:0046677">
    <property type="term" value="P:response to antibiotic"/>
    <property type="evidence" value="ECO:0007669"/>
    <property type="project" value="UniProtKB-KW"/>
</dbReference>
<dbReference type="InterPro" id="IPR001018">
    <property type="entry name" value="Beta-lactamase_class-B_CS"/>
</dbReference>
<dbReference type="SMART" id="SM00849">
    <property type="entry name" value="Lactamase_B"/>
    <property type="match status" value="1"/>
</dbReference>
<gene>
    <name evidence="11" type="ORF">MNBD_UNCLBAC01-2087</name>
</gene>
<dbReference type="InterPro" id="IPR036866">
    <property type="entry name" value="RibonucZ/Hydroxyglut_hydro"/>
</dbReference>
<keyword evidence="4" id="KW-0479">Metal-binding</keyword>
<dbReference type="GO" id="GO:0008270">
    <property type="term" value="F:zinc ion binding"/>
    <property type="evidence" value="ECO:0007669"/>
    <property type="project" value="InterPro"/>
</dbReference>
<dbReference type="GO" id="GO:0017001">
    <property type="term" value="P:antibiotic catabolic process"/>
    <property type="evidence" value="ECO:0007669"/>
    <property type="project" value="InterPro"/>
</dbReference>
<keyword evidence="7 11" id="KW-0378">Hydrolase</keyword>
<comment type="subunit">
    <text evidence="3">Monomer.</text>
</comment>
<protein>
    <submittedName>
        <fullName evidence="11">MBL-fold metallo-hydrolase superfamily</fullName>
    </submittedName>
</protein>
<proteinExistence type="predicted"/>
<dbReference type="AlphaFoldDB" id="A0A3B1D6Y8"/>
<evidence type="ECO:0000259" key="10">
    <source>
        <dbReference type="SMART" id="SM00849"/>
    </source>
</evidence>
<dbReference type="Pfam" id="PF00753">
    <property type="entry name" value="Lactamase_B"/>
    <property type="match status" value="1"/>
</dbReference>
<dbReference type="PROSITE" id="PS00743">
    <property type="entry name" value="BETA_LACTAMASE_B_1"/>
    <property type="match status" value="1"/>
</dbReference>
<dbReference type="InterPro" id="IPR001279">
    <property type="entry name" value="Metallo-B-lactamas"/>
</dbReference>
<feature type="domain" description="Metallo-beta-lactamase" evidence="10">
    <location>
        <begin position="47"/>
        <end position="229"/>
    </location>
</feature>
<dbReference type="PANTHER" id="PTHR42951">
    <property type="entry name" value="METALLO-BETA-LACTAMASE DOMAIN-CONTAINING"/>
    <property type="match status" value="1"/>
</dbReference>
<dbReference type="SUPFAM" id="SSF56281">
    <property type="entry name" value="Metallo-hydrolase/oxidoreductase"/>
    <property type="match status" value="1"/>
</dbReference>
<dbReference type="EMBL" id="UOGJ01000147">
    <property type="protein sequence ID" value="VAX37999.1"/>
    <property type="molecule type" value="Genomic_DNA"/>
</dbReference>
<comment type="subcellular location">
    <subcellularLocation>
        <location evidence="2">Periplasm</location>
    </subcellularLocation>
</comment>
<accession>A0A3B1D6Y8</accession>
<evidence type="ECO:0000256" key="9">
    <source>
        <dbReference type="ARBA" id="ARBA00023251"/>
    </source>
</evidence>